<dbReference type="Proteomes" id="UP000626786">
    <property type="component" value="Unassembled WGS sequence"/>
</dbReference>
<keyword evidence="3" id="KW-1185">Reference proteome</keyword>
<organism evidence="2 3">
    <name type="scientific">Sporosarcina quadrami</name>
    <dbReference type="NCBI Taxonomy" id="2762234"/>
    <lineage>
        <taxon>Bacteria</taxon>
        <taxon>Bacillati</taxon>
        <taxon>Bacillota</taxon>
        <taxon>Bacilli</taxon>
        <taxon>Bacillales</taxon>
        <taxon>Caryophanaceae</taxon>
        <taxon>Sporosarcina</taxon>
    </lineage>
</organism>
<evidence type="ECO:0008006" key="4">
    <source>
        <dbReference type="Google" id="ProtNLM"/>
    </source>
</evidence>
<sequence>MMQLPIEWLLVIVVGLLIALLVMTVYMMIGRARENRRQVVTTAYLERNQEDWYDYLCVDGIPREELIPKNTAELKALEELFRSLVHNIKSEEIDKRISAFANRCLGNFYRDALRKGNWGERVNALSRIRDFGIDSLAKECREMLARKTVSKEEFFLLLLIDMKFNPETFSERHIGNLDKLSSKDTKELLFSMSDLLFDQIVETIDHLPARTQYAVVDVIGMKLNASRSDKLEQLFSSSDNELRIRILRAFNLLERLPADEVLIAAIESDRWQERLQAARLFHLLPAHSAVEYSKILADDEHYLIREEIRRYLAQPAFEVQVDNEAVSSLRE</sequence>
<evidence type="ECO:0000313" key="3">
    <source>
        <dbReference type="Proteomes" id="UP000626786"/>
    </source>
</evidence>
<accession>A0ABR8UA85</accession>
<feature type="transmembrane region" description="Helical" evidence="1">
    <location>
        <begin position="6"/>
        <end position="29"/>
    </location>
</feature>
<proteinExistence type="predicted"/>
<dbReference type="InterPro" id="IPR016024">
    <property type="entry name" value="ARM-type_fold"/>
</dbReference>
<keyword evidence="1" id="KW-0472">Membrane</keyword>
<dbReference type="SUPFAM" id="SSF48371">
    <property type="entry name" value="ARM repeat"/>
    <property type="match status" value="1"/>
</dbReference>
<comment type="caution">
    <text evidence="2">The sequence shown here is derived from an EMBL/GenBank/DDBJ whole genome shotgun (WGS) entry which is preliminary data.</text>
</comment>
<dbReference type="EMBL" id="JACSQN010000008">
    <property type="protein sequence ID" value="MBD7984927.1"/>
    <property type="molecule type" value="Genomic_DNA"/>
</dbReference>
<keyword evidence="1" id="KW-0812">Transmembrane</keyword>
<evidence type="ECO:0000256" key="1">
    <source>
        <dbReference type="SAM" id="Phobius"/>
    </source>
</evidence>
<reference evidence="2 3" key="1">
    <citation type="submission" date="2020-08" db="EMBL/GenBank/DDBJ databases">
        <title>A Genomic Blueprint of the Chicken Gut Microbiome.</title>
        <authorList>
            <person name="Gilroy R."/>
            <person name="Ravi A."/>
            <person name="Getino M."/>
            <person name="Pursley I."/>
            <person name="Horton D.L."/>
            <person name="Alikhan N.-F."/>
            <person name="Baker D."/>
            <person name="Gharbi K."/>
            <person name="Hall N."/>
            <person name="Watson M."/>
            <person name="Adriaenssens E.M."/>
            <person name="Foster-Nyarko E."/>
            <person name="Jarju S."/>
            <person name="Secka A."/>
            <person name="Antonio M."/>
            <person name="Oren A."/>
            <person name="Chaudhuri R."/>
            <person name="La Ragione R.M."/>
            <person name="Hildebrand F."/>
            <person name="Pallen M.J."/>
        </authorList>
    </citation>
    <scope>NUCLEOTIDE SEQUENCE [LARGE SCALE GENOMIC DNA]</scope>
    <source>
        <strain evidence="2 3">Sa2YVA2</strain>
    </source>
</reference>
<keyword evidence="1" id="KW-1133">Transmembrane helix</keyword>
<name>A0ABR8UA85_9BACL</name>
<dbReference type="RefSeq" id="WP_191694628.1">
    <property type="nucleotide sequence ID" value="NZ_JACSQN010000008.1"/>
</dbReference>
<gene>
    <name evidence="2" type="ORF">H9649_10050</name>
</gene>
<protein>
    <recommendedName>
        <fullName evidence="4">HEAT repeat domain-containing protein</fullName>
    </recommendedName>
</protein>
<evidence type="ECO:0000313" key="2">
    <source>
        <dbReference type="EMBL" id="MBD7984927.1"/>
    </source>
</evidence>